<evidence type="ECO:0000256" key="1">
    <source>
        <dbReference type="ARBA" id="ARBA00022729"/>
    </source>
</evidence>
<feature type="signal peptide" evidence="2">
    <location>
        <begin position="1"/>
        <end position="23"/>
    </location>
</feature>
<evidence type="ECO:0000313" key="4">
    <source>
        <dbReference type="Proteomes" id="UP000828390"/>
    </source>
</evidence>
<dbReference type="PANTHER" id="PTHR24373">
    <property type="entry name" value="SLIT RELATED LEUCINE-RICH REPEAT NEURONAL PROTEIN"/>
    <property type="match status" value="1"/>
</dbReference>
<dbReference type="EMBL" id="JAIWYP010000009">
    <property type="protein sequence ID" value="KAH3772698.1"/>
    <property type="molecule type" value="Genomic_DNA"/>
</dbReference>
<reference evidence="3" key="2">
    <citation type="submission" date="2020-11" db="EMBL/GenBank/DDBJ databases">
        <authorList>
            <person name="McCartney M.A."/>
            <person name="Auch B."/>
            <person name="Kono T."/>
            <person name="Mallez S."/>
            <person name="Becker A."/>
            <person name="Gohl D.M."/>
            <person name="Silverstein K.A.T."/>
            <person name="Koren S."/>
            <person name="Bechman K.B."/>
            <person name="Herman A."/>
            <person name="Abrahante J.E."/>
            <person name="Garbe J."/>
        </authorList>
    </citation>
    <scope>NUCLEOTIDE SEQUENCE</scope>
    <source>
        <strain evidence="3">Duluth1</strain>
        <tissue evidence="3">Whole animal</tissue>
    </source>
</reference>
<organism evidence="3 4">
    <name type="scientific">Dreissena polymorpha</name>
    <name type="common">Zebra mussel</name>
    <name type="synonym">Mytilus polymorpha</name>
    <dbReference type="NCBI Taxonomy" id="45954"/>
    <lineage>
        <taxon>Eukaryota</taxon>
        <taxon>Metazoa</taxon>
        <taxon>Spiralia</taxon>
        <taxon>Lophotrochozoa</taxon>
        <taxon>Mollusca</taxon>
        <taxon>Bivalvia</taxon>
        <taxon>Autobranchia</taxon>
        <taxon>Heteroconchia</taxon>
        <taxon>Euheterodonta</taxon>
        <taxon>Imparidentia</taxon>
        <taxon>Neoheterodontei</taxon>
        <taxon>Myida</taxon>
        <taxon>Dreissenoidea</taxon>
        <taxon>Dreissenidae</taxon>
        <taxon>Dreissena</taxon>
    </lineage>
</organism>
<accession>A0A9D4II77</accession>
<dbReference type="Proteomes" id="UP000828390">
    <property type="component" value="Unassembled WGS sequence"/>
</dbReference>
<evidence type="ECO:0000256" key="2">
    <source>
        <dbReference type="SAM" id="SignalP"/>
    </source>
</evidence>
<dbReference type="SUPFAM" id="SSF52058">
    <property type="entry name" value="L domain-like"/>
    <property type="match status" value="1"/>
</dbReference>
<dbReference type="Gene3D" id="3.80.10.10">
    <property type="entry name" value="Ribonuclease Inhibitor"/>
    <property type="match status" value="2"/>
</dbReference>
<gene>
    <name evidence="3" type="ORF">DPMN_174041</name>
</gene>
<comment type="caution">
    <text evidence="3">The sequence shown here is derived from an EMBL/GenBank/DDBJ whole genome shotgun (WGS) entry which is preliminary data.</text>
</comment>
<keyword evidence="1 2" id="KW-0732">Signal</keyword>
<dbReference type="PROSITE" id="PS51450">
    <property type="entry name" value="LRR"/>
    <property type="match status" value="1"/>
</dbReference>
<reference evidence="3" key="1">
    <citation type="journal article" date="2019" name="bioRxiv">
        <title>The Genome of the Zebra Mussel, Dreissena polymorpha: A Resource for Invasive Species Research.</title>
        <authorList>
            <person name="McCartney M.A."/>
            <person name="Auch B."/>
            <person name="Kono T."/>
            <person name="Mallez S."/>
            <person name="Zhang Y."/>
            <person name="Obille A."/>
            <person name="Becker A."/>
            <person name="Abrahante J.E."/>
            <person name="Garbe J."/>
            <person name="Badalamenti J.P."/>
            <person name="Herman A."/>
            <person name="Mangelson H."/>
            <person name="Liachko I."/>
            <person name="Sullivan S."/>
            <person name="Sone E.D."/>
            <person name="Koren S."/>
            <person name="Silverstein K.A.T."/>
            <person name="Beckman K.B."/>
            <person name="Gohl D.M."/>
        </authorList>
    </citation>
    <scope>NUCLEOTIDE SEQUENCE</scope>
    <source>
        <strain evidence="3">Duluth1</strain>
        <tissue evidence="3">Whole animal</tissue>
    </source>
</reference>
<dbReference type="InterPro" id="IPR001611">
    <property type="entry name" value="Leu-rich_rpt"/>
</dbReference>
<keyword evidence="4" id="KW-1185">Reference proteome</keyword>
<protein>
    <submittedName>
        <fullName evidence="3">Uncharacterized protein</fullName>
    </submittedName>
</protein>
<dbReference type="InterPro" id="IPR032675">
    <property type="entry name" value="LRR_dom_sf"/>
</dbReference>
<dbReference type="AlphaFoldDB" id="A0A9D4II77"/>
<name>A0A9D4II77_DREPO</name>
<sequence>MACISSPTLFFLLIGLLGKLNEAHLIDCFPCECASKEDNDLYRVDCRSNHNLEGRLPDFKHINESQILSLDMSHSNLVNLTDRTDTPFRNYSSLKELYLINTSINSMYNDSATLQSKFIGLQKLEYLNIAHNERYSVTNETDSNIFERLISLKKLIMYQANLISTTPRSGYPGEILNKLPALEEIWIDGFSIVSFGEEFKHMPNLKIIRISGDLIEPIWDYLDYCFVQNITDGLLVNLPYVTNLSIIHCNVLHICANAFKNMISLRMLDLSMNYALGLDNPFNSFKSLNSDVEVLILDSLKDHTAIDCSVFISRNMIESIQHISLKMISLDDNKISSIDKDAFSLFPKTLEYIRIRRNKFEFGVYMFYAYQL</sequence>
<evidence type="ECO:0000313" key="3">
    <source>
        <dbReference type="EMBL" id="KAH3772698.1"/>
    </source>
</evidence>
<dbReference type="OrthoDB" id="6122780at2759"/>
<dbReference type="PANTHER" id="PTHR24373:SF275">
    <property type="entry name" value="TIR DOMAIN-CONTAINING PROTEIN"/>
    <property type="match status" value="1"/>
</dbReference>
<feature type="chain" id="PRO_5038448023" evidence="2">
    <location>
        <begin position="24"/>
        <end position="372"/>
    </location>
</feature>
<proteinExistence type="predicted"/>
<dbReference type="InterPro" id="IPR050328">
    <property type="entry name" value="Dev_Immune_Receptor"/>
</dbReference>